<reference evidence="1" key="1">
    <citation type="submission" date="2021-06" db="EMBL/GenBank/DDBJ databases">
        <authorList>
            <person name="Kallberg Y."/>
            <person name="Tangrot J."/>
            <person name="Rosling A."/>
        </authorList>
    </citation>
    <scope>NUCLEOTIDE SEQUENCE</scope>
    <source>
        <strain evidence="1">28 12/20/2015</strain>
    </source>
</reference>
<sequence>MSKAQVYYYPSVFSFQDCVKYYSDLVTLPYWSRPIFKIFGRLAKAARLTCSFGSTPDKVYRYSGTAAKVDSIDYPHSITVIKDKIESILDTKFNFVLLNWYQNGNDSIGSHADDEKGLVPQGVIACVSFGAPRTFIFQNKSDKKLVHKIVLENGSLTVMKGTTQQFWKHSIPKEKSIKDGRISLTFRQLQ</sequence>
<proteinExistence type="predicted"/>
<dbReference type="Proteomes" id="UP000789366">
    <property type="component" value="Unassembled WGS sequence"/>
</dbReference>
<name>A0ACA9M075_9GLOM</name>
<keyword evidence="2" id="KW-1185">Reference proteome</keyword>
<gene>
    <name evidence="1" type="ORF">SPELUC_LOCUS5534</name>
</gene>
<dbReference type="EMBL" id="CAJVPW010005710">
    <property type="protein sequence ID" value="CAG8559188.1"/>
    <property type="molecule type" value="Genomic_DNA"/>
</dbReference>
<evidence type="ECO:0000313" key="1">
    <source>
        <dbReference type="EMBL" id="CAG8559188.1"/>
    </source>
</evidence>
<evidence type="ECO:0000313" key="2">
    <source>
        <dbReference type="Proteomes" id="UP000789366"/>
    </source>
</evidence>
<organism evidence="1 2">
    <name type="scientific">Cetraspora pellucida</name>
    <dbReference type="NCBI Taxonomy" id="1433469"/>
    <lineage>
        <taxon>Eukaryota</taxon>
        <taxon>Fungi</taxon>
        <taxon>Fungi incertae sedis</taxon>
        <taxon>Mucoromycota</taxon>
        <taxon>Glomeromycotina</taxon>
        <taxon>Glomeromycetes</taxon>
        <taxon>Diversisporales</taxon>
        <taxon>Gigasporaceae</taxon>
        <taxon>Cetraspora</taxon>
    </lineage>
</organism>
<comment type="caution">
    <text evidence="1">The sequence shown here is derived from an EMBL/GenBank/DDBJ whole genome shotgun (WGS) entry which is preliminary data.</text>
</comment>
<accession>A0ACA9M075</accession>
<protein>
    <submittedName>
        <fullName evidence="1">3109_t:CDS:1</fullName>
    </submittedName>
</protein>